<evidence type="ECO:0000256" key="2">
    <source>
        <dbReference type="ARBA" id="ARBA00022679"/>
    </source>
</evidence>
<sequence>MEEAAIPSRRLVTDRAIIDAVRACRPESVLDVGCGEGWLARTLATEGIEVCGIDGVPHLIDVAQRRAGKHQMFRLLCYENLCAKTLQRTFDLMVCNFSLFGDKSVGIFFREARDLLHPEGHLLVQTLHPLLCCGESRYRDSWRKGTWEGIEGCFADTPPWYFRTLSSWIRLFTDSGYALTTLQEPLHPDTGKPVSLILCGQLEP</sequence>
<keyword evidence="2" id="KW-0808">Transferase</keyword>
<dbReference type="InterPro" id="IPR029063">
    <property type="entry name" value="SAM-dependent_MTases_sf"/>
</dbReference>
<dbReference type="PANTHER" id="PTHR43464">
    <property type="entry name" value="METHYLTRANSFERASE"/>
    <property type="match status" value="1"/>
</dbReference>
<evidence type="ECO:0000256" key="1">
    <source>
        <dbReference type="ARBA" id="ARBA00022603"/>
    </source>
</evidence>
<organism evidence="4 5">
    <name type="scientific">Microbulbifer spongiae</name>
    <dbReference type="NCBI Taxonomy" id="2944933"/>
    <lineage>
        <taxon>Bacteria</taxon>
        <taxon>Pseudomonadati</taxon>
        <taxon>Pseudomonadota</taxon>
        <taxon>Gammaproteobacteria</taxon>
        <taxon>Cellvibrionales</taxon>
        <taxon>Microbulbiferaceae</taxon>
        <taxon>Microbulbifer</taxon>
    </lineage>
</organism>
<name>A0ABY9E9K5_9GAMM</name>
<dbReference type="RefSeq" id="WP_301414593.1">
    <property type="nucleotide sequence ID" value="NZ_CP098023.1"/>
</dbReference>
<dbReference type="GO" id="GO:0008168">
    <property type="term" value="F:methyltransferase activity"/>
    <property type="evidence" value="ECO:0007669"/>
    <property type="project" value="UniProtKB-KW"/>
</dbReference>
<evidence type="ECO:0000313" key="4">
    <source>
        <dbReference type="EMBL" id="WKD48817.1"/>
    </source>
</evidence>
<dbReference type="GO" id="GO:0032259">
    <property type="term" value="P:methylation"/>
    <property type="evidence" value="ECO:0007669"/>
    <property type="project" value="UniProtKB-KW"/>
</dbReference>
<evidence type="ECO:0000313" key="5">
    <source>
        <dbReference type="Proteomes" id="UP001321520"/>
    </source>
</evidence>
<dbReference type="SUPFAM" id="SSF53335">
    <property type="entry name" value="S-adenosyl-L-methionine-dependent methyltransferases"/>
    <property type="match status" value="1"/>
</dbReference>
<dbReference type="CDD" id="cd02440">
    <property type="entry name" value="AdoMet_MTases"/>
    <property type="match status" value="1"/>
</dbReference>
<keyword evidence="3" id="KW-0949">S-adenosyl-L-methionine</keyword>
<proteinExistence type="predicted"/>
<gene>
    <name evidence="4" type="ORF">M8T91_13000</name>
</gene>
<keyword evidence="1 4" id="KW-0489">Methyltransferase</keyword>
<accession>A0ABY9E9K5</accession>
<dbReference type="Gene3D" id="3.40.50.150">
    <property type="entry name" value="Vaccinia Virus protein VP39"/>
    <property type="match status" value="1"/>
</dbReference>
<reference evidence="4 5" key="1">
    <citation type="submission" date="2022-05" db="EMBL/GenBank/DDBJ databases">
        <title>Microbulbifer sp. nov., isolated from sponge.</title>
        <authorList>
            <person name="Gao L."/>
        </authorList>
    </citation>
    <scope>NUCLEOTIDE SEQUENCE [LARGE SCALE GENOMIC DNA]</scope>
    <source>
        <strain evidence="4 5">MI-G</strain>
    </source>
</reference>
<evidence type="ECO:0000256" key="3">
    <source>
        <dbReference type="ARBA" id="ARBA00022691"/>
    </source>
</evidence>
<dbReference type="EMBL" id="CP098023">
    <property type="protein sequence ID" value="WKD48817.1"/>
    <property type="molecule type" value="Genomic_DNA"/>
</dbReference>
<protein>
    <submittedName>
        <fullName evidence="4">Class I SAM-dependent methyltransferase</fullName>
    </submittedName>
</protein>
<keyword evidence="5" id="KW-1185">Reference proteome</keyword>
<dbReference type="Pfam" id="PF13489">
    <property type="entry name" value="Methyltransf_23"/>
    <property type="match status" value="1"/>
</dbReference>
<dbReference type="Proteomes" id="UP001321520">
    <property type="component" value="Chromosome"/>
</dbReference>
<dbReference type="PANTHER" id="PTHR43464:SF19">
    <property type="entry name" value="UBIQUINONE BIOSYNTHESIS O-METHYLTRANSFERASE, MITOCHONDRIAL"/>
    <property type="match status" value="1"/>
</dbReference>